<evidence type="ECO:0000256" key="7">
    <source>
        <dbReference type="ARBA" id="ARBA00022827"/>
    </source>
</evidence>
<evidence type="ECO:0000256" key="9">
    <source>
        <dbReference type="ARBA" id="ARBA00031306"/>
    </source>
</evidence>
<dbReference type="SUPFAM" id="SSF143631">
    <property type="entry name" value="ApbE-like"/>
    <property type="match status" value="1"/>
</dbReference>
<accession>A0A3B0UQ43</accession>
<keyword evidence="8" id="KW-0460">Magnesium</keyword>
<evidence type="ECO:0000256" key="2">
    <source>
        <dbReference type="ARBA" id="ARBA00011955"/>
    </source>
</evidence>
<evidence type="ECO:0000256" key="8">
    <source>
        <dbReference type="ARBA" id="ARBA00022842"/>
    </source>
</evidence>
<keyword evidence="4" id="KW-0285">Flavoprotein</keyword>
<evidence type="ECO:0000256" key="10">
    <source>
        <dbReference type="ARBA" id="ARBA00048540"/>
    </source>
</evidence>
<comment type="catalytic activity">
    <reaction evidence="10">
        <text>L-threonyl-[protein] + FAD = FMN-L-threonyl-[protein] + AMP + H(+)</text>
        <dbReference type="Rhea" id="RHEA:36847"/>
        <dbReference type="Rhea" id="RHEA-COMP:11060"/>
        <dbReference type="Rhea" id="RHEA-COMP:11061"/>
        <dbReference type="ChEBI" id="CHEBI:15378"/>
        <dbReference type="ChEBI" id="CHEBI:30013"/>
        <dbReference type="ChEBI" id="CHEBI:57692"/>
        <dbReference type="ChEBI" id="CHEBI:74257"/>
        <dbReference type="ChEBI" id="CHEBI:456215"/>
        <dbReference type="EC" id="2.7.1.180"/>
    </reaction>
</comment>
<evidence type="ECO:0000313" key="11">
    <source>
        <dbReference type="EMBL" id="VAW27317.1"/>
    </source>
</evidence>
<evidence type="ECO:0000256" key="1">
    <source>
        <dbReference type="ARBA" id="ARBA00001946"/>
    </source>
</evidence>
<dbReference type="PANTHER" id="PTHR30040:SF2">
    <property type="entry name" value="FAD:PROTEIN FMN TRANSFERASE"/>
    <property type="match status" value="1"/>
</dbReference>
<organism evidence="11">
    <name type="scientific">hydrothermal vent metagenome</name>
    <dbReference type="NCBI Taxonomy" id="652676"/>
    <lineage>
        <taxon>unclassified sequences</taxon>
        <taxon>metagenomes</taxon>
        <taxon>ecological metagenomes</taxon>
    </lineage>
</organism>
<dbReference type="EC" id="2.7.1.180" evidence="2"/>
<keyword evidence="7" id="KW-0274">FAD</keyword>
<dbReference type="EMBL" id="UOET01000093">
    <property type="protein sequence ID" value="VAW27317.1"/>
    <property type="molecule type" value="Genomic_DNA"/>
</dbReference>
<keyword evidence="6" id="KW-0479">Metal-binding</keyword>
<evidence type="ECO:0000256" key="5">
    <source>
        <dbReference type="ARBA" id="ARBA00022679"/>
    </source>
</evidence>
<dbReference type="Pfam" id="PF02424">
    <property type="entry name" value="ApbE"/>
    <property type="match status" value="1"/>
</dbReference>
<dbReference type="PROSITE" id="PS51257">
    <property type="entry name" value="PROKAR_LIPOPROTEIN"/>
    <property type="match status" value="1"/>
</dbReference>
<dbReference type="AlphaFoldDB" id="A0A3B0UQ43"/>
<evidence type="ECO:0000256" key="3">
    <source>
        <dbReference type="ARBA" id="ARBA00016337"/>
    </source>
</evidence>
<dbReference type="GO" id="GO:0016740">
    <property type="term" value="F:transferase activity"/>
    <property type="evidence" value="ECO:0007669"/>
    <property type="project" value="UniProtKB-KW"/>
</dbReference>
<gene>
    <name evidence="11" type="ORF">MNBD_BACTEROID07-1228</name>
</gene>
<proteinExistence type="predicted"/>
<dbReference type="PANTHER" id="PTHR30040">
    <property type="entry name" value="THIAMINE BIOSYNTHESIS LIPOPROTEIN APBE"/>
    <property type="match status" value="1"/>
</dbReference>
<evidence type="ECO:0000256" key="4">
    <source>
        <dbReference type="ARBA" id="ARBA00022630"/>
    </source>
</evidence>
<keyword evidence="5 11" id="KW-0808">Transferase</keyword>
<dbReference type="InterPro" id="IPR024932">
    <property type="entry name" value="ApbE"/>
</dbReference>
<dbReference type="Gene3D" id="3.10.520.10">
    <property type="entry name" value="ApbE-like domains"/>
    <property type="match status" value="1"/>
</dbReference>
<dbReference type="GO" id="GO:0046872">
    <property type="term" value="F:metal ion binding"/>
    <property type="evidence" value="ECO:0007669"/>
    <property type="project" value="UniProtKB-KW"/>
</dbReference>
<protein>
    <recommendedName>
        <fullName evidence="3">FAD:protein FMN transferase</fullName>
        <ecNumber evidence="2">2.7.1.180</ecNumber>
    </recommendedName>
    <alternativeName>
        <fullName evidence="9">Flavin transferase</fullName>
    </alternativeName>
</protein>
<dbReference type="PIRSF" id="PIRSF006268">
    <property type="entry name" value="ApbE"/>
    <property type="match status" value="1"/>
</dbReference>
<sequence length="341" mass="38072">MKKHILSGTVIILISTLFLFSCSPKKEIQPIHLKGEAQGTYYNMVYYDAQNRNFHSQIDSILKAFDRSVSLWLPNSILSRVNRNDTTVVLDSNFIGNFNDSQQVSKATNGAFDITVGPLVEVWGFGFENREKVGKHLVDSLLPLVGYKKIKITNGKVIKANPGMQIDFNGIAQGYSDDVVGRFFDSHGIHNYLIDIGGEVKGKGQKPDGSSWRVGIEKPAADKDSPRILKAVIALNNMSVATSGSYRKYYEENGIRYSHTIDPKTGYPVQHSLLSVSVLTKNTALADAYATAFMVMGYKKSRAFVESHPDMEAFFIWSAKDKSFKNYATPGFKKLIIERFN</sequence>
<reference evidence="11" key="1">
    <citation type="submission" date="2018-06" db="EMBL/GenBank/DDBJ databases">
        <authorList>
            <person name="Zhirakovskaya E."/>
        </authorList>
    </citation>
    <scope>NUCLEOTIDE SEQUENCE</scope>
</reference>
<dbReference type="InterPro" id="IPR003374">
    <property type="entry name" value="ApbE-like_sf"/>
</dbReference>
<comment type="cofactor">
    <cofactor evidence="1">
        <name>Mg(2+)</name>
        <dbReference type="ChEBI" id="CHEBI:18420"/>
    </cofactor>
</comment>
<name>A0A3B0UQ43_9ZZZZ</name>
<evidence type="ECO:0000256" key="6">
    <source>
        <dbReference type="ARBA" id="ARBA00022723"/>
    </source>
</evidence>